<keyword evidence="2" id="KW-1185">Reference proteome</keyword>
<sequence>MFVVQESNNQINMKGNEQGLQKFSMLSLKKKEIIYLREDDIVINILYHFERCTTIVFNSAAQYKI</sequence>
<reference evidence="2" key="1">
    <citation type="submission" date="2015-10" db="EMBL/GenBank/DDBJ databases">
        <title>Niche specialization of a soil ammonia-oxidizing archaeon, Candidatus Nitrosocosmicus oleophilus.</title>
        <authorList>
            <person name="Jung M.-Y."/>
            <person name="Rhee S.-K."/>
        </authorList>
    </citation>
    <scope>NUCLEOTIDE SEQUENCE [LARGE SCALE GENOMIC DNA]</scope>
    <source>
        <strain evidence="2">MY3</strain>
    </source>
</reference>
<evidence type="ECO:0000313" key="2">
    <source>
        <dbReference type="Proteomes" id="UP000058925"/>
    </source>
</evidence>
<name>A0A654LVR6_9ARCH</name>
<gene>
    <name evidence="1" type="ORF">NMY3_00107</name>
</gene>
<dbReference type="EMBL" id="CP012850">
    <property type="protein sequence ID" value="ALI34321.1"/>
    <property type="molecule type" value="Genomic_DNA"/>
</dbReference>
<dbReference type="Proteomes" id="UP000058925">
    <property type="component" value="Chromosome"/>
</dbReference>
<accession>A0A654LVR6</accession>
<proteinExistence type="predicted"/>
<organism evidence="1 2">
    <name type="scientific">Candidatus Nitrosocosmicus oleophilus</name>
    <dbReference type="NCBI Taxonomy" id="1353260"/>
    <lineage>
        <taxon>Archaea</taxon>
        <taxon>Nitrososphaerota</taxon>
        <taxon>Nitrososphaeria</taxon>
        <taxon>Nitrososphaerales</taxon>
        <taxon>Nitrososphaeraceae</taxon>
        <taxon>Candidatus Nitrosocosmicus</taxon>
    </lineage>
</organism>
<evidence type="ECO:0000313" key="1">
    <source>
        <dbReference type="EMBL" id="ALI34321.1"/>
    </source>
</evidence>
<dbReference type="KEGG" id="taa:NMY3_00107"/>
<protein>
    <submittedName>
        <fullName evidence="1">Uncharacterized protein</fullName>
    </submittedName>
</protein>
<dbReference type="AlphaFoldDB" id="A0A654LVR6"/>